<dbReference type="GO" id="GO:0005764">
    <property type="term" value="C:lysosome"/>
    <property type="evidence" value="ECO:0007669"/>
    <property type="project" value="TreeGrafter"/>
</dbReference>
<keyword evidence="11" id="KW-1185">Reference proteome</keyword>
<keyword evidence="5" id="KW-0175">Coiled coil</keyword>
<feature type="coiled-coil region" evidence="5">
    <location>
        <begin position="615"/>
        <end position="747"/>
    </location>
</feature>
<feature type="coiled-coil region" evidence="5">
    <location>
        <begin position="782"/>
        <end position="851"/>
    </location>
</feature>
<dbReference type="InterPro" id="IPR013083">
    <property type="entry name" value="Znf_RING/FYVE/PHD"/>
</dbReference>
<dbReference type="CDD" id="cd15726">
    <property type="entry name" value="FYVE_FYCO1"/>
    <property type="match status" value="1"/>
</dbReference>
<dbReference type="Gene3D" id="2.60.120.680">
    <property type="entry name" value="GOLD domain"/>
    <property type="match status" value="1"/>
</dbReference>
<evidence type="ECO:0000256" key="6">
    <source>
        <dbReference type="SAM" id="MobiDB-lite"/>
    </source>
</evidence>
<feature type="coiled-coil region" evidence="5">
    <location>
        <begin position="243"/>
        <end position="284"/>
    </location>
</feature>
<keyword evidence="3" id="KW-0862">Zinc</keyword>
<dbReference type="InterPro" id="IPR047337">
    <property type="entry name" value="FYVE_FYCO1"/>
</dbReference>
<dbReference type="Gene3D" id="1.20.58.900">
    <property type="match status" value="1"/>
</dbReference>
<evidence type="ECO:0000259" key="8">
    <source>
        <dbReference type="PROSITE" id="PS50826"/>
    </source>
</evidence>
<dbReference type="InterPro" id="IPR017455">
    <property type="entry name" value="Znf_FYVE-rel"/>
</dbReference>
<dbReference type="InterPro" id="IPR004012">
    <property type="entry name" value="Run_dom"/>
</dbReference>
<dbReference type="GO" id="GO:1901098">
    <property type="term" value="P:positive regulation of autophagosome maturation"/>
    <property type="evidence" value="ECO:0007669"/>
    <property type="project" value="TreeGrafter"/>
</dbReference>
<evidence type="ECO:0000259" key="7">
    <source>
        <dbReference type="PROSITE" id="PS50178"/>
    </source>
</evidence>
<dbReference type="SUPFAM" id="SSF101576">
    <property type="entry name" value="Supernatant protein factor (SPF), C-terminal domain"/>
    <property type="match status" value="1"/>
</dbReference>
<evidence type="ECO:0000256" key="3">
    <source>
        <dbReference type="ARBA" id="ARBA00022833"/>
    </source>
</evidence>
<name>A0A667Y5X3_9TELE</name>
<dbReference type="PROSITE" id="PS50178">
    <property type="entry name" value="ZF_FYVE"/>
    <property type="match status" value="1"/>
</dbReference>
<reference evidence="10" key="1">
    <citation type="submission" date="2019-06" db="EMBL/GenBank/DDBJ databases">
        <authorList>
            <consortium name="Wellcome Sanger Institute Data Sharing"/>
        </authorList>
    </citation>
    <scope>NUCLEOTIDE SEQUENCE [LARGE SCALE GENOMIC DNA]</scope>
</reference>
<keyword evidence="1" id="KW-0479">Metal-binding</keyword>
<dbReference type="InterPro" id="IPR000306">
    <property type="entry name" value="Znf_FYVE"/>
</dbReference>
<feature type="domain" description="GOLD" evidence="9">
    <location>
        <begin position="1306"/>
        <end position="1435"/>
    </location>
</feature>
<reference evidence="10" key="3">
    <citation type="submission" date="2025-09" db="UniProtKB">
        <authorList>
            <consortium name="Ensembl"/>
        </authorList>
    </citation>
    <scope>IDENTIFICATION</scope>
</reference>
<evidence type="ECO:0000256" key="4">
    <source>
        <dbReference type="PROSITE-ProRule" id="PRU00091"/>
    </source>
</evidence>
<protein>
    <submittedName>
        <fullName evidence="10">FYVE and coiled-coil domain autophagy adaptor 1</fullName>
    </submittedName>
</protein>
<feature type="coiled-coil region" evidence="5">
    <location>
        <begin position="1045"/>
        <end position="1132"/>
    </location>
</feature>
<dbReference type="SUPFAM" id="SSF57903">
    <property type="entry name" value="FYVE/PHD zinc finger"/>
    <property type="match status" value="1"/>
</dbReference>
<sequence>MASSSVGENQLQRIIRDLRDSVLELSKEHKECGEPITDDSSNLHKFSYKLEYLLQFDQKEKTTFLGQRKDYWDYFCDCLAKIKGANDGIRFVKSIPELKTSLGKGRAFIRYSLVHQRLADTLQQCLINQKVTSDWYYARSPFLKSHLTADIINHLYELNQIQFDVAARGHDLDADWPTFARRTLGANSPAFLWKPPSRCSSINSLVSSYSHSQAQEFLPIPDLGHSLLGELGELAEPSSCSIAEDLRIELDQSELRQQQLLVRVQELGKEAAELKGVVRDLQGQLLAAQKSSGHSLSSEPKTNLEATTQGRVNHLQTSGEEINSELQERLTAAENKNMELLSKLDEALKEKGQQTTSYCDSAWKIQDLLDKLKAAEEERLEAKREAEDKARHSERLCQELKLREEEFKKSEEKLAEIKAGAREEREKAIKQLEELQGAVGRIQGALTLKEKETGNLRAQLQDLQASLENRERQAEELRKRLQEEREEIEQRSSASGSQSEVLHSQVLELKKNLKTREKELAISLERVRHLEEQLEKLDIEKQSLSTSLAGNETISCHQNEKLEDYKSQCTSLMEINAKLLQTVKRSEESTRELAESRAAMLDQLASLRASEKHLKSRVEATKLNLEDREKKLLDENLHLEEIVQKCLAQKEASDGQLKRLEHDNRELTEVQASLKKQLASAQEELDSLTAKASELDKNLTRSQRNQAELQEKLHGAEAKLRDQTIKCEILQARADELESRTGELDDEKGAAESTEKMQKLHQTSSMEAKNTPSRLVIAEAQLELNLREVSRLQGEVVELRAQLLAGTEEKMKVQALQEVTEASREDLRVLAEQLKSQVEELNRRHVDEILRSREREEAISRDRDGEAQARASLASEVIASREEINNLKLRYEALCLENNESKEALHRANTETAELGVHVCMLTAENEEARLRWEGLSTRLQELEEEASQEADRLNNSIEQLQQENQKLLEQLHKKEGLLAAMQELQEKLDKAQQEAKALQDASQEEIQVLRFQLSSQAMSHGNQVQVRHNQYFQLQYFALYSQQIEEKNIQMAQSESLIQQKEDELHQLKGNLSRSEEGLALAERTCQELNENLRRVKQDKQSFDLKAAAELDDLYRTKINLEERLIELIREKDALWQKTDALEFEQKLRDEETERDVNYCLGCNSQFSWWLRKYNCRLCGRPFCYYCCSNTVSTQQGGNRERCCRDCYTQHSAVLERHPQEANNIQDTPFSTLPQPGRGMTDDSYKLDDGVFDIITDEEVSGVYDSDSLSFATQLFPVASSRNSSAGDTASEDAEDLSAAVQDAEICLLKAGELTLSVRFTVDDISGFGDSSRELFIKSSCYSTIPITIGSPGPTVTWVFTSEPKSISFSVVYRENTDTPLEQAKVLIPLTRCNSHKETIQGELKVRNPGEYTLIFDNSFSRFISKKVLYRLSVEKPVVYDGSDCL</sequence>
<dbReference type="GO" id="GO:0072383">
    <property type="term" value="P:plus-end-directed vesicle transport along microtubule"/>
    <property type="evidence" value="ECO:0007669"/>
    <property type="project" value="TreeGrafter"/>
</dbReference>
<gene>
    <name evidence="10" type="primary">FYCO1</name>
    <name evidence="10" type="synonym">fyco1b</name>
</gene>
<evidence type="ECO:0000313" key="11">
    <source>
        <dbReference type="Proteomes" id="UP000472263"/>
    </source>
</evidence>
<dbReference type="GeneTree" id="ENSGT00940000154044"/>
<dbReference type="CDD" id="cd17698">
    <property type="entry name" value="RUN_FYCO1"/>
    <property type="match status" value="1"/>
</dbReference>
<dbReference type="GO" id="GO:0005776">
    <property type="term" value="C:autophagosome"/>
    <property type="evidence" value="ECO:0007669"/>
    <property type="project" value="TreeGrafter"/>
</dbReference>
<evidence type="ECO:0000259" key="9">
    <source>
        <dbReference type="PROSITE" id="PS50866"/>
    </source>
</evidence>
<dbReference type="PANTHER" id="PTHR46753">
    <property type="entry name" value="FYVE AND COILED-COIL DOMAIN-CONTAINING PROTEIN 1"/>
    <property type="match status" value="1"/>
</dbReference>
<dbReference type="InterPro" id="IPR037213">
    <property type="entry name" value="Run_dom_sf"/>
</dbReference>
<evidence type="ECO:0000313" key="10">
    <source>
        <dbReference type="Ensembl" id="ENSMMDP00005025450.1"/>
    </source>
</evidence>
<feature type="domain" description="FYVE-type" evidence="7">
    <location>
        <begin position="1155"/>
        <end position="1213"/>
    </location>
</feature>
<dbReference type="FunFam" id="1.20.58.900:FF:000010">
    <property type="entry name" value="FYVE and coiled-coil domain containing 1"/>
    <property type="match status" value="1"/>
</dbReference>
<dbReference type="GO" id="GO:0005770">
    <property type="term" value="C:late endosome"/>
    <property type="evidence" value="ECO:0007669"/>
    <property type="project" value="TreeGrafter"/>
</dbReference>
<dbReference type="SUPFAM" id="SSF140741">
    <property type="entry name" value="RUN domain-like"/>
    <property type="match status" value="1"/>
</dbReference>
<dbReference type="InParanoid" id="A0A667Y5X3"/>
<feature type="coiled-coil region" evidence="5">
    <location>
        <begin position="884"/>
        <end position="1009"/>
    </location>
</feature>
<feature type="domain" description="RUN" evidence="8">
    <location>
        <begin position="37"/>
        <end position="170"/>
    </location>
</feature>
<dbReference type="Gene3D" id="3.30.40.10">
    <property type="entry name" value="Zinc/RING finger domain, C3HC4 (zinc finger)"/>
    <property type="match status" value="1"/>
</dbReference>
<dbReference type="Proteomes" id="UP000472263">
    <property type="component" value="Chromosome 17"/>
</dbReference>
<dbReference type="InterPro" id="IPR036598">
    <property type="entry name" value="GOLD_dom_sf"/>
</dbReference>
<dbReference type="PROSITE" id="PS50826">
    <property type="entry name" value="RUN"/>
    <property type="match status" value="1"/>
</dbReference>
<organism evidence="10 11">
    <name type="scientific">Myripristis murdjan</name>
    <name type="common">pinecone soldierfish</name>
    <dbReference type="NCBI Taxonomy" id="586833"/>
    <lineage>
        <taxon>Eukaryota</taxon>
        <taxon>Metazoa</taxon>
        <taxon>Chordata</taxon>
        <taxon>Craniata</taxon>
        <taxon>Vertebrata</taxon>
        <taxon>Euteleostomi</taxon>
        <taxon>Actinopterygii</taxon>
        <taxon>Neopterygii</taxon>
        <taxon>Teleostei</taxon>
        <taxon>Neoteleostei</taxon>
        <taxon>Acanthomorphata</taxon>
        <taxon>Holocentriformes</taxon>
        <taxon>Holocentridae</taxon>
        <taxon>Myripristis</taxon>
    </lineage>
</organism>
<accession>A0A667Y5X3</accession>
<evidence type="ECO:0000256" key="2">
    <source>
        <dbReference type="ARBA" id="ARBA00022771"/>
    </source>
</evidence>
<dbReference type="FunFam" id="2.60.120.680:FF:000004">
    <property type="entry name" value="FYVE and coiled-coil domain containing 1"/>
    <property type="match status" value="1"/>
</dbReference>
<dbReference type="InterPro" id="IPR011011">
    <property type="entry name" value="Znf_FYVE_PHD"/>
</dbReference>
<keyword evidence="2 4" id="KW-0863">Zinc-finger</keyword>
<reference evidence="10" key="2">
    <citation type="submission" date="2025-08" db="UniProtKB">
        <authorList>
            <consortium name="Ensembl"/>
        </authorList>
    </citation>
    <scope>IDENTIFICATION</scope>
</reference>
<dbReference type="PANTHER" id="PTHR46753:SF2">
    <property type="entry name" value="FYVE AND COILED-COIL DOMAIN-CONTAINING PROTEIN 1"/>
    <property type="match status" value="1"/>
</dbReference>
<feature type="compositionally biased region" description="Polar residues" evidence="6">
    <location>
        <begin position="492"/>
        <end position="501"/>
    </location>
</feature>
<evidence type="ECO:0000256" key="5">
    <source>
        <dbReference type="SAM" id="Coils"/>
    </source>
</evidence>
<dbReference type="InterPro" id="IPR047336">
    <property type="entry name" value="RUN_FYCO1"/>
</dbReference>
<dbReference type="GO" id="GO:0008270">
    <property type="term" value="F:zinc ion binding"/>
    <property type="evidence" value="ECO:0007669"/>
    <property type="project" value="UniProtKB-KW"/>
</dbReference>
<dbReference type="Pfam" id="PF01363">
    <property type="entry name" value="FYVE"/>
    <property type="match status" value="1"/>
</dbReference>
<dbReference type="PROSITE" id="PS50866">
    <property type="entry name" value="GOLD"/>
    <property type="match status" value="1"/>
</dbReference>
<proteinExistence type="predicted"/>
<evidence type="ECO:0000256" key="1">
    <source>
        <dbReference type="ARBA" id="ARBA00022723"/>
    </source>
</evidence>
<dbReference type="Pfam" id="PF02759">
    <property type="entry name" value="RUN"/>
    <property type="match status" value="1"/>
</dbReference>
<dbReference type="Ensembl" id="ENSMMDT00005025987.1">
    <property type="protein sequence ID" value="ENSMMDP00005025450.1"/>
    <property type="gene ID" value="ENSMMDG00005012181.1"/>
</dbReference>
<dbReference type="InterPro" id="IPR009038">
    <property type="entry name" value="GOLD_dom"/>
</dbReference>
<dbReference type="SMART" id="SM00064">
    <property type="entry name" value="FYVE"/>
    <property type="match status" value="1"/>
</dbReference>
<feature type="region of interest" description="Disordered" evidence="6">
    <location>
        <begin position="478"/>
        <end position="501"/>
    </location>
</feature>